<keyword evidence="1" id="KW-0732">Signal</keyword>
<reference evidence="2 3" key="1">
    <citation type="submission" date="2020-07" db="EMBL/GenBank/DDBJ databases">
        <title>Comparative genomics of pyrophilous fungi reveals a link between fire events and developmental genes.</title>
        <authorList>
            <consortium name="DOE Joint Genome Institute"/>
            <person name="Steindorff A.S."/>
            <person name="Carver A."/>
            <person name="Calhoun S."/>
            <person name="Stillman K."/>
            <person name="Liu H."/>
            <person name="Lipzen A."/>
            <person name="Pangilinan J."/>
            <person name="Labutti K."/>
            <person name="Bruns T.D."/>
            <person name="Grigoriev I.V."/>
        </authorList>
    </citation>
    <scope>NUCLEOTIDE SEQUENCE [LARGE SCALE GENOMIC DNA]</scope>
    <source>
        <strain evidence="2 3">CBS 144469</strain>
    </source>
</reference>
<organism evidence="2 3">
    <name type="scientific">Ephemerocybe angulata</name>
    <dbReference type="NCBI Taxonomy" id="980116"/>
    <lineage>
        <taxon>Eukaryota</taxon>
        <taxon>Fungi</taxon>
        <taxon>Dikarya</taxon>
        <taxon>Basidiomycota</taxon>
        <taxon>Agaricomycotina</taxon>
        <taxon>Agaricomycetes</taxon>
        <taxon>Agaricomycetidae</taxon>
        <taxon>Agaricales</taxon>
        <taxon>Agaricineae</taxon>
        <taxon>Psathyrellaceae</taxon>
        <taxon>Ephemerocybe</taxon>
    </lineage>
</organism>
<evidence type="ECO:0000256" key="1">
    <source>
        <dbReference type="SAM" id="SignalP"/>
    </source>
</evidence>
<name>A0A8H6H7K0_9AGAR</name>
<accession>A0A8H6H7K0</accession>
<dbReference type="AlphaFoldDB" id="A0A8H6H7K0"/>
<evidence type="ECO:0000313" key="2">
    <source>
        <dbReference type="EMBL" id="KAF6740981.1"/>
    </source>
</evidence>
<protein>
    <submittedName>
        <fullName evidence="2">Uncharacterized protein</fullName>
    </submittedName>
</protein>
<dbReference type="Proteomes" id="UP000521943">
    <property type="component" value="Unassembled WGS sequence"/>
</dbReference>
<feature type="chain" id="PRO_5034954677" evidence="1">
    <location>
        <begin position="22"/>
        <end position="93"/>
    </location>
</feature>
<proteinExistence type="predicted"/>
<sequence length="93" mass="10318">MRFTILAVVPLVLAFASFTSAHSSGSDLSLEAREYIDELTAREILSEVSTRELLDHLSARLERRGGICTKCGKQNVQNKGKPCRQNVQYGHVV</sequence>
<dbReference type="EMBL" id="JACGCI010000309">
    <property type="protein sequence ID" value="KAF6740981.1"/>
    <property type="molecule type" value="Genomic_DNA"/>
</dbReference>
<feature type="signal peptide" evidence="1">
    <location>
        <begin position="1"/>
        <end position="21"/>
    </location>
</feature>
<comment type="caution">
    <text evidence="2">The sequence shown here is derived from an EMBL/GenBank/DDBJ whole genome shotgun (WGS) entry which is preliminary data.</text>
</comment>
<evidence type="ECO:0000313" key="3">
    <source>
        <dbReference type="Proteomes" id="UP000521943"/>
    </source>
</evidence>
<gene>
    <name evidence="2" type="ORF">DFP72DRAFT_947902</name>
</gene>
<keyword evidence="3" id="KW-1185">Reference proteome</keyword>
<dbReference type="OrthoDB" id="2835827at2759"/>